<dbReference type="PANTHER" id="PTHR13504">
    <property type="entry name" value="FIDO DOMAIN-CONTAINING PROTEIN DDB_G0283145"/>
    <property type="match status" value="1"/>
</dbReference>
<evidence type="ECO:0000259" key="3">
    <source>
        <dbReference type="PROSITE" id="PS51459"/>
    </source>
</evidence>
<dbReference type="PROSITE" id="PS51459">
    <property type="entry name" value="FIDO"/>
    <property type="match status" value="1"/>
</dbReference>
<evidence type="ECO:0000313" key="5">
    <source>
        <dbReference type="Proteomes" id="UP000231214"/>
    </source>
</evidence>
<dbReference type="AlphaFoldDB" id="A0A2M6XB58"/>
<dbReference type="InterPro" id="IPR040198">
    <property type="entry name" value="Fido_containing"/>
</dbReference>
<dbReference type="PANTHER" id="PTHR13504:SF38">
    <property type="entry name" value="FIDO DOMAIN-CONTAINING PROTEIN"/>
    <property type="match status" value="1"/>
</dbReference>
<proteinExistence type="predicted"/>
<feature type="active site" evidence="1">
    <location>
        <position position="192"/>
    </location>
</feature>
<dbReference type="Gene3D" id="1.10.3290.10">
    <property type="entry name" value="Fido-like domain"/>
    <property type="match status" value="1"/>
</dbReference>
<dbReference type="EMBL" id="PEZK01000017">
    <property type="protein sequence ID" value="PIU02307.1"/>
    <property type="molecule type" value="Genomic_DNA"/>
</dbReference>
<dbReference type="InterPro" id="IPR036597">
    <property type="entry name" value="Fido-like_dom_sf"/>
</dbReference>
<evidence type="ECO:0000313" key="4">
    <source>
        <dbReference type="EMBL" id="PIU02307.1"/>
    </source>
</evidence>
<feature type="domain" description="Fido" evidence="3">
    <location>
        <begin position="106"/>
        <end position="259"/>
    </location>
</feature>
<organism evidence="4 5">
    <name type="scientific">Candidatus Shapirobacteria bacterium CG09_land_8_20_14_0_10_49_15</name>
    <dbReference type="NCBI Taxonomy" id="1974482"/>
    <lineage>
        <taxon>Bacteria</taxon>
        <taxon>Candidatus Shapironibacteriota</taxon>
    </lineage>
</organism>
<dbReference type="Proteomes" id="UP000231214">
    <property type="component" value="Unassembled WGS sequence"/>
</dbReference>
<accession>A0A2M6XB58</accession>
<gene>
    <name evidence="4" type="ORF">COT66_00955</name>
</gene>
<dbReference type="InterPro" id="IPR003812">
    <property type="entry name" value="Fido"/>
</dbReference>
<dbReference type="Pfam" id="PF02661">
    <property type="entry name" value="Fic"/>
    <property type="match status" value="1"/>
</dbReference>
<protein>
    <recommendedName>
        <fullName evidence="3">Fido domain-containing protein</fullName>
    </recommendedName>
</protein>
<reference evidence="5" key="1">
    <citation type="submission" date="2017-09" db="EMBL/GenBank/DDBJ databases">
        <title>Depth-based differentiation of microbial function through sediment-hosted aquifers and enrichment of novel symbionts in the deep terrestrial subsurface.</title>
        <authorList>
            <person name="Probst A.J."/>
            <person name="Ladd B."/>
            <person name="Jarett J.K."/>
            <person name="Geller-Mcgrath D.E."/>
            <person name="Sieber C.M.K."/>
            <person name="Emerson J.B."/>
            <person name="Anantharaman K."/>
            <person name="Thomas B.C."/>
            <person name="Malmstrom R."/>
            <person name="Stieglmeier M."/>
            <person name="Klingl A."/>
            <person name="Woyke T."/>
            <person name="Ryan C.M."/>
            <person name="Banfield J.F."/>
        </authorList>
    </citation>
    <scope>NUCLEOTIDE SEQUENCE [LARGE SCALE GENOMIC DNA]</scope>
</reference>
<evidence type="ECO:0000256" key="1">
    <source>
        <dbReference type="PIRSR" id="PIRSR640198-1"/>
    </source>
</evidence>
<feature type="site" description="Important for autoinhibition of adenylyltransferase activity" evidence="2">
    <location>
        <position position="55"/>
    </location>
</feature>
<comment type="caution">
    <text evidence="4">The sequence shown here is derived from an EMBL/GenBank/DDBJ whole genome shotgun (WGS) entry which is preliminary data.</text>
</comment>
<dbReference type="SUPFAM" id="SSF140931">
    <property type="entry name" value="Fic-like"/>
    <property type="match status" value="1"/>
</dbReference>
<sequence length="356" mass="41003">MYQPKFTISNDILANIGLIEAAREVVKNAPLIPVYETRFVKDALVRTVHHGTHLEGNDLSLAEAKKIIEGENILAGKRDVQEVINYRNVLKYIDSLEREIKDGLQYNQTLLKKINQLVCDRIVPEGQVGFYRQGQVVLKDENTDEVVFRPPTAVEVPYLVEDYFDWLNSHEAKKLHPVLRAGISHYYIVAVHPFAEGNGRTARAFATLVLFTENYDIKKFFSLEEYFDKDAARYYAALTRADQQNINLAYRDLTFWLEYFSQAMAVELTRIKEQIKRLSLDVKIKSRVGLQIPLNERQIKLVEYLEENGSISTAEGRKIAAEYSDDTLVRDFNYFVGKGLVRKKGRTKAARYVLKQ</sequence>
<name>A0A2M6XB58_9BACT</name>
<evidence type="ECO:0000256" key="2">
    <source>
        <dbReference type="PIRSR" id="PIRSR640198-3"/>
    </source>
</evidence>